<keyword evidence="2" id="KW-1185">Reference proteome</keyword>
<accession>A0A1A9V1X1</accession>
<dbReference type="AlphaFoldDB" id="A0A1A9V1X1"/>
<sequence>MQIKRFSLMVGVKLCSKPLDDGRKTLKPTNFMINGEKIVLKVCSMKMLQQKSKRRRKQGKLFGHKSDDITTKEAIICRIQYQELKAGFKCAAEVIPLHSDVSKLLKDMAFQRANGDMGSSGHATRRKEEEIH</sequence>
<organism evidence="1 2">
    <name type="scientific">Glossina austeni</name>
    <name type="common">Savannah tsetse fly</name>
    <dbReference type="NCBI Taxonomy" id="7395"/>
    <lineage>
        <taxon>Eukaryota</taxon>
        <taxon>Metazoa</taxon>
        <taxon>Ecdysozoa</taxon>
        <taxon>Arthropoda</taxon>
        <taxon>Hexapoda</taxon>
        <taxon>Insecta</taxon>
        <taxon>Pterygota</taxon>
        <taxon>Neoptera</taxon>
        <taxon>Endopterygota</taxon>
        <taxon>Diptera</taxon>
        <taxon>Brachycera</taxon>
        <taxon>Muscomorpha</taxon>
        <taxon>Hippoboscoidea</taxon>
        <taxon>Glossinidae</taxon>
        <taxon>Glossina</taxon>
    </lineage>
</organism>
<dbReference type="VEuPathDB" id="VectorBase:GAUT023156"/>
<reference evidence="1" key="1">
    <citation type="submission" date="2020-05" db="UniProtKB">
        <authorList>
            <consortium name="EnsemblMetazoa"/>
        </authorList>
    </citation>
    <scope>IDENTIFICATION</scope>
    <source>
        <strain evidence="1">TTRI</strain>
    </source>
</reference>
<evidence type="ECO:0000313" key="1">
    <source>
        <dbReference type="EnsemblMetazoa" id="GAUT023156-PA"/>
    </source>
</evidence>
<protein>
    <submittedName>
        <fullName evidence="1">Uncharacterized protein</fullName>
    </submittedName>
</protein>
<evidence type="ECO:0000313" key="2">
    <source>
        <dbReference type="Proteomes" id="UP000078200"/>
    </source>
</evidence>
<dbReference type="Proteomes" id="UP000078200">
    <property type="component" value="Unassembled WGS sequence"/>
</dbReference>
<name>A0A1A9V1X1_GLOAU</name>
<proteinExistence type="predicted"/>
<dbReference type="EnsemblMetazoa" id="GAUT023156-RA">
    <property type="protein sequence ID" value="GAUT023156-PA"/>
    <property type="gene ID" value="GAUT023156"/>
</dbReference>